<feature type="compositionally biased region" description="Basic and acidic residues" evidence="1">
    <location>
        <begin position="26"/>
        <end position="45"/>
    </location>
</feature>
<feature type="compositionally biased region" description="Basic residues" evidence="1">
    <location>
        <begin position="73"/>
        <end position="90"/>
    </location>
</feature>
<evidence type="ECO:0000313" key="3">
    <source>
        <dbReference type="EMBL" id="PLW56224.1"/>
    </source>
</evidence>
<evidence type="ECO:0000313" key="2">
    <source>
        <dbReference type="EMBL" id="PLW41004.1"/>
    </source>
</evidence>
<evidence type="ECO:0000313" key="4">
    <source>
        <dbReference type="Proteomes" id="UP000235388"/>
    </source>
</evidence>
<dbReference type="EMBL" id="PGCI01000095">
    <property type="protein sequence ID" value="PLW41004.1"/>
    <property type="molecule type" value="Genomic_DNA"/>
</dbReference>
<comment type="caution">
    <text evidence="2">The sequence shown here is derived from an EMBL/GenBank/DDBJ whole genome shotgun (WGS) entry which is preliminary data.</text>
</comment>
<evidence type="ECO:0000313" key="5">
    <source>
        <dbReference type="Proteomes" id="UP000235392"/>
    </source>
</evidence>
<feature type="compositionally biased region" description="Acidic residues" evidence="1">
    <location>
        <begin position="109"/>
        <end position="119"/>
    </location>
</feature>
<feature type="region of interest" description="Disordered" evidence="1">
    <location>
        <begin position="1"/>
        <end position="119"/>
    </location>
</feature>
<dbReference type="OrthoDB" id="2507692at2759"/>
<dbReference type="EMBL" id="PGCJ01000023">
    <property type="protein sequence ID" value="PLW56224.1"/>
    <property type="molecule type" value="Genomic_DNA"/>
</dbReference>
<organism evidence="2 5">
    <name type="scientific">Puccinia coronata f. sp. avenae</name>
    <dbReference type="NCBI Taxonomy" id="200324"/>
    <lineage>
        <taxon>Eukaryota</taxon>
        <taxon>Fungi</taxon>
        <taxon>Dikarya</taxon>
        <taxon>Basidiomycota</taxon>
        <taxon>Pucciniomycotina</taxon>
        <taxon>Pucciniomycetes</taxon>
        <taxon>Pucciniales</taxon>
        <taxon>Pucciniaceae</taxon>
        <taxon>Puccinia</taxon>
    </lineage>
</organism>
<evidence type="ECO:0000256" key="1">
    <source>
        <dbReference type="SAM" id="MobiDB-lite"/>
    </source>
</evidence>
<gene>
    <name evidence="3" type="ORF">PCANC_01972</name>
    <name evidence="2" type="ORF">PCASD_06618</name>
</gene>
<keyword evidence="4" id="KW-1185">Reference proteome</keyword>
<proteinExistence type="predicted"/>
<dbReference type="Proteomes" id="UP000235392">
    <property type="component" value="Unassembled WGS sequence"/>
</dbReference>
<protein>
    <submittedName>
        <fullName evidence="2">Uncharacterized protein</fullName>
    </submittedName>
</protein>
<dbReference type="AlphaFoldDB" id="A0A2N5UTD6"/>
<accession>A0A2N5UTD6</accession>
<sequence>MSFSSSSSQTPPQHQGVDSDPSSTTDDSKHQTGLIKDRKATKPLDLDSYFNDLPDQSSSRGKRPKNSISIVRSTRRALRLKGVPKSRLRRNTTLTVPPSRDEKHKYDDREEDDSDDEDEADAAWVRERWNQLMDRQRLAEADVRRTILNRDRLGPSELSRWLDSDETCTLPLPTLGVQLRMMKND</sequence>
<feature type="compositionally biased region" description="Basic and acidic residues" evidence="1">
    <location>
        <begin position="99"/>
        <end position="108"/>
    </location>
</feature>
<name>A0A2N5UTD6_9BASI</name>
<dbReference type="Proteomes" id="UP000235388">
    <property type="component" value="Unassembled WGS sequence"/>
</dbReference>
<reference evidence="4 5" key="1">
    <citation type="submission" date="2017-11" db="EMBL/GenBank/DDBJ databases">
        <title>De novo assembly and phasing of dikaryotic genomes from two isolates of Puccinia coronata f. sp. avenae, the causal agent of oat crown rust.</title>
        <authorList>
            <person name="Miller M.E."/>
            <person name="Zhang Y."/>
            <person name="Omidvar V."/>
            <person name="Sperschneider J."/>
            <person name="Schwessinger B."/>
            <person name="Raley C."/>
            <person name="Palmer J.M."/>
            <person name="Garnica D."/>
            <person name="Upadhyaya N."/>
            <person name="Rathjen J."/>
            <person name="Taylor J.M."/>
            <person name="Park R.F."/>
            <person name="Dodds P.N."/>
            <person name="Hirsch C.D."/>
            <person name="Kianian S.F."/>
            <person name="Figueroa M."/>
        </authorList>
    </citation>
    <scope>NUCLEOTIDE SEQUENCE [LARGE SCALE GENOMIC DNA]</scope>
    <source>
        <strain evidence="3">12NC29</strain>
        <strain evidence="2">12SD80</strain>
    </source>
</reference>